<dbReference type="eggNOG" id="COG1502">
    <property type="taxonomic scope" value="Bacteria"/>
</dbReference>
<evidence type="ECO:0000256" key="13">
    <source>
        <dbReference type="NCBIfam" id="TIGR04265"/>
    </source>
</evidence>
<feature type="transmembrane region" description="Helical" evidence="12">
    <location>
        <begin position="9"/>
        <end position="29"/>
    </location>
</feature>
<feature type="domain" description="PLD phosphodiesterase" evidence="14">
    <location>
        <begin position="400"/>
        <end position="427"/>
    </location>
</feature>
<keyword evidence="3 12" id="KW-0444">Lipid biosynthesis</keyword>
<dbReference type="InterPro" id="IPR001736">
    <property type="entry name" value="PLipase_D/transphosphatidylase"/>
</dbReference>
<sequence length="487" mass="56177">MSDYLQDNLWAYLLLVNYLLAIIIAVTVLLKNDNPVKTLTYLFALATLPFLGLLVYYLFGIDHRKNKIFEKKYLTDNTRLKDWREQFGMTPDQQTDFEQRFGPGLYRVYQLLHYNDRAVLTYENDVEILINGEAKFPRLLEDLEKATDHIHLEYFVLYDDATGLPIIDMLCRKAREGVTVRVIYDDVGSKLSGSTKKRMTECGVEHFPFMPVLFTRFTGKFNYRDHRKIIVIDGITGYVGGINIRRKYDNSLSNPRFWRDTHLRIRGPATGSLQASFLLSWDFVSDDITSIQKNLFPDTKPDSQDPVAVQIAASGPDSDYANIMEALFTAINTAREYVYITTPYMIPNASIMTAMTTAARSGVDVRVIIPYQSDSWAAQYATDSYIESMLRSGVRIFRYNKGFVHAKTLVMDDTFASIGTANMDYRSFSINFEINALLYSKTKAKQLKEVFLRDLEESEEVELERWEERGISRKLQESLNRLWAPLL</sequence>
<dbReference type="InterPro" id="IPR025202">
    <property type="entry name" value="PLD-like_dom"/>
</dbReference>
<proteinExistence type="inferred from homology"/>
<keyword evidence="7 12" id="KW-1133">Transmembrane helix</keyword>
<evidence type="ECO:0000259" key="14">
    <source>
        <dbReference type="PROSITE" id="PS50035"/>
    </source>
</evidence>
<dbReference type="STRING" id="313596.RB2501_00296"/>
<dbReference type="Pfam" id="PF13091">
    <property type="entry name" value="PLDc_2"/>
    <property type="match status" value="2"/>
</dbReference>
<feature type="active site" evidence="12">
    <location>
        <position position="228"/>
    </location>
</feature>
<keyword evidence="10 12" id="KW-0594">Phospholipid biosynthesis</keyword>
<dbReference type="CDD" id="cd09110">
    <property type="entry name" value="PLDc_CLS_1"/>
    <property type="match status" value="1"/>
</dbReference>
<feature type="transmembrane region" description="Helical" evidence="12">
    <location>
        <begin position="41"/>
        <end position="59"/>
    </location>
</feature>
<evidence type="ECO:0000256" key="4">
    <source>
        <dbReference type="ARBA" id="ARBA00022679"/>
    </source>
</evidence>
<feature type="active site" evidence="12">
    <location>
        <position position="233"/>
    </location>
</feature>
<evidence type="ECO:0000256" key="8">
    <source>
        <dbReference type="ARBA" id="ARBA00023098"/>
    </source>
</evidence>
<keyword evidence="2 12" id="KW-1003">Cell membrane</keyword>
<dbReference type="InterPro" id="IPR027379">
    <property type="entry name" value="CLS_N"/>
</dbReference>
<dbReference type="EC" id="2.7.8.-" evidence="12 13"/>
<dbReference type="AlphaFoldDB" id="A4CNK2"/>
<dbReference type="GO" id="GO:0032049">
    <property type="term" value="P:cardiolipin biosynthetic process"/>
    <property type="evidence" value="ECO:0007669"/>
    <property type="project" value="UniProtKB-UniRule"/>
</dbReference>
<dbReference type="HAMAP" id="MF_01916">
    <property type="entry name" value="Cardiolipin_synth_Cls"/>
    <property type="match status" value="1"/>
</dbReference>
<dbReference type="HOGENOM" id="CLU_038053_1_2_10"/>
<evidence type="ECO:0000256" key="1">
    <source>
        <dbReference type="ARBA" id="ARBA00004651"/>
    </source>
</evidence>
<dbReference type="GO" id="GO:0008808">
    <property type="term" value="F:cardiolipin synthase activity"/>
    <property type="evidence" value="ECO:0007669"/>
    <property type="project" value="UniProtKB-UniRule"/>
</dbReference>
<feature type="active site" evidence="12">
    <location>
        <position position="405"/>
    </location>
</feature>
<evidence type="ECO:0000256" key="6">
    <source>
        <dbReference type="ARBA" id="ARBA00022737"/>
    </source>
</evidence>
<keyword evidence="12" id="KW-0997">Cell inner membrane</keyword>
<evidence type="ECO:0000256" key="5">
    <source>
        <dbReference type="ARBA" id="ARBA00022692"/>
    </source>
</evidence>
<keyword evidence="5 12" id="KW-0812">Transmembrane</keyword>
<dbReference type="PANTHER" id="PTHR21248">
    <property type="entry name" value="CARDIOLIPIN SYNTHASE"/>
    <property type="match status" value="1"/>
</dbReference>
<keyword evidence="9 12" id="KW-0472">Membrane</keyword>
<evidence type="ECO:0000256" key="9">
    <source>
        <dbReference type="ARBA" id="ARBA00023136"/>
    </source>
</evidence>
<protein>
    <recommendedName>
        <fullName evidence="12 13">Cardiolipin synthase</fullName>
        <shortName evidence="12">CL synthase</shortName>
        <ecNumber evidence="12 13">2.7.8.-</ecNumber>
    </recommendedName>
</protein>
<evidence type="ECO:0000256" key="3">
    <source>
        <dbReference type="ARBA" id="ARBA00022516"/>
    </source>
</evidence>
<dbReference type="PANTHER" id="PTHR21248:SF22">
    <property type="entry name" value="PHOSPHOLIPASE D"/>
    <property type="match status" value="1"/>
</dbReference>
<dbReference type="SUPFAM" id="SSF56024">
    <property type="entry name" value="Phospholipase D/nuclease"/>
    <property type="match status" value="2"/>
</dbReference>
<comment type="similarity">
    <text evidence="12">Belongs to the phospholipase D family. Cardiolipin synthase subfamily.</text>
</comment>
<keyword evidence="6" id="KW-0677">Repeat</keyword>
<keyword evidence="11 12" id="KW-1208">Phospholipid metabolism</keyword>
<dbReference type="GO" id="GO:0005886">
    <property type="term" value="C:plasma membrane"/>
    <property type="evidence" value="ECO:0007669"/>
    <property type="project" value="UniProtKB-SubCell"/>
</dbReference>
<dbReference type="OrthoDB" id="9762009at2"/>
<dbReference type="RefSeq" id="WP_015755257.1">
    <property type="nucleotide sequence ID" value="NC_013222.1"/>
</dbReference>
<dbReference type="EMBL" id="CP001712">
    <property type="protein sequence ID" value="EAR14469.1"/>
    <property type="molecule type" value="Genomic_DNA"/>
</dbReference>
<evidence type="ECO:0000256" key="11">
    <source>
        <dbReference type="ARBA" id="ARBA00023264"/>
    </source>
</evidence>
<comment type="subcellular location">
    <subcellularLocation>
        <location evidence="12">Cell inner membrane</location>
        <topology evidence="12">Multi-pass membrane protein</topology>
    </subcellularLocation>
    <subcellularLocation>
        <location evidence="1">Cell membrane</location>
        <topology evidence="1">Multi-pass membrane protein</topology>
    </subcellularLocation>
</comment>
<evidence type="ECO:0000256" key="10">
    <source>
        <dbReference type="ARBA" id="ARBA00023209"/>
    </source>
</evidence>
<feature type="active site" evidence="12">
    <location>
        <position position="226"/>
    </location>
</feature>
<reference evidence="15 16" key="1">
    <citation type="journal article" date="2009" name="J. Bacteriol.">
        <title>Complete genome sequence of Robiginitalea biformata HTCC2501.</title>
        <authorList>
            <person name="Oh H.M."/>
            <person name="Giovannoni S.J."/>
            <person name="Lee K."/>
            <person name="Ferriera S."/>
            <person name="Johnson J."/>
            <person name="Cho J.C."/>
        </authorList>
    </citation>
    <scope>NUCLEOTIDE SEQUENCE [LARGE SCALE GENOMIC DNA]</scope>
    <source>
        <strain evidence="16">ATCC BAA-864 / HTCC2501 / KCTC 12146</strain>
    </source>
</reference>
<evidence type="ECO:0000313" key="16">
    <source>
        <dbReference type="Proteomes" id="UP000009049"/>
    </source>
</evidence>
<dbReference type="PROSITE" id="PS50035">
    <property type="entry name" value="PLD"/>
    <property type="match status" value="2"/>
</dbReference>
<comment type="function">
    <text evidence="12">Catalyzes the reversible phosphatidyl group transfer from one phosphatidylglycerol molecule to another to form cardiolipin (CL) (diphosphatidylglycerol) and glycerol.</text>
</comment>
<dbReference type="CDD" id="cd09112">
    <property type="entry name" value="PLDc_CLS_2"/>
    <property type="match status" value="1"/>
</dbReference>
<dbReference type="Proteomes" id="UP000009049">
    <property type="component" value="Chromosome"/>
</dbReference>
<feature type="domain" description="PLD phosphodiesterase" evidence="14">
    <location>
        <begin position="221"/>
        <end position="248"/>
    </location>
</feature>
<feature type="active site" evidence="12">
    <location>
        <position position="412"/>
    </location>
</feature>
<dbReference type="InterPro" id="IPR030874">
    <property type="entry name" value="Cardiolipin_synth_Firmi"/>
</dbReference>
<dbReference type="NCBIfam" id="TIGR04265">
    <property type="entry name" value="bac_cardiolipin"/>
    <property type="match status" value="1"/>
</dbReference>
<keyword evidence="4 12" id="KW-0808">Transferase</keyword>
<feature type="active site" evidence="12">
    <location>
        <position position="407"/>
    </location>
</feature>
<evidence type="ECO:0000256" key="2">
    <source>
        <dbReference type="ARBA" id="ARBA00022475"/>
    </source>
</evidence>
<evidence type="ECO:0000313" key="15">
    <source>
        <dbReference type="EMBL" id="EAR14469.1"/>
    </source>
</evidence>
<accession>A4CNK2</accession>
<evidence type="ECO:0000256" key="7">
    <source>
        <dbReference type="ARBA" id="ARBA00022989"/>
    </source>
</evidence>
<dbReference type="KEGG" id="rbi:RB2501_00296"/>
<dbReference type="Pfam" id="PF13396">
    <property type="entry name" value="PLDc_N"/>
    <property type="match status" value="1"/>
</dbReference>
<evidence type="ECO:0000256" key="12">
    <source>
        <dbReference type="HAMAP-Rule" id="MF_01916"/>
    </source>
</evidence>
<dbReference type="SMART" id="SM00155">
    <property type="entry name" value="PLDc"/>
    <property type="match status" value="2"/>
</dbReference>
<gene>
    <name evidence="15" type="ordered locus">RB2501_00296</name>
</gene>
<comment type="catalytic activity">
    <reaction evidence="12">
        <text>2 a 1,2-diacyl-sn-glycero-3-phospho-(1'-sn-glycerol) = a cardiolipin + glycerol</text>
        <dbReference type="Rhea" id="RHEA:31451"/>
        <dbReference type="ChEBI" id="CHEBI:17754"/>
        <dbReference type="ChEBI" id="CHEBI:62237"/>
        <dbReference type="ChEBI" id="CHEBI:64716"/>
    </reaction>
</comment>
<keyword evidence="8 12" id="KW-0443">Lipid metabolism</keyword>
<name>A4CNK2_ROBBH</name>
<dbReference type="InterPro" id="IPR022924">
    <property type="entry name" value="Cardiolipin_synthase"/>
</dbReference>
<dbReference type="Gene3D" id="3.30.870.10">
    <property type="entry name" value="Endonuclease Chain A"/>
    <property type="match status" value="2"/>
</dbReference>
<keyword evidence="16" id="KW-1185">Reference proteome</keyword>
<organism evidence="15 16">
    <name type="scientific">Robiginitalea biformata (strain ATCC BAA-864 / DSM 15991 / KCTC 12146 / HTCC2501)</name>
    <dbReference type="NCBI Taxonomy" id="313596"/>
    <lineage>
        <taxon>Bacteria</taxon>
        <taxon>Pseudomonadati</taxon>
        <taxon>Bacteroidota</taxon>
        <taxon>Flavobacteriia</taxon>
        <taxon>Flavobacteriales</taxon>
        <taxon>Flavobacteriaceae</taxon>
        <taxon>Robiginitalea</taxon>
    </lineage>
</organism>